<keyword evidence="5" id="KW-0812">Transmembrane</keyword>
<accession>A0A2V4BL43</accession>
<dbReference type="InterPro" id="IPR050330">
    <property type="entry name" value="Bact_OuterMem_StrucFunc"/>
</dbReference>
<evidence type="ECO:0000256" key="3">
    <source>
        <dbReference type="ARBA" id="ARBA00023237"/>
    </source>
</evidence>
<comment type="caution">
    <text evidence="7">The sequence shown here is derived from an EMBL/GenBank/DDBJ whole genome shotgun (WGS) entry which is preliminary data.</text>
</comment>
<dbReference type="CDD" id="cd07185">
    <property type="entry name" value="OmpA_C-like"/>
    <property type="match status" value="1"/>
</dbReference>
<feature type="transmembrane region" description="Helical" evidence="5">
    <location>
        <begin position="12"/>
        <end position="33"/>
    </location>
</feature>
<dbReference type="EMBL" id="QJHK01000016">
    <property type="protein sequence ID" value="PXY39698.1"/>
    <property type="molecule type" value="Genomic_DNA"/>
</dbReference>
<dbReference type="Pfam" id="PF00691">
    <property type="entry name" value="OmpA"/>
    <property type="match status" value="1"/>
</dbReference>
<dbReference type="Gene3D" id="3.30.1330.60">
    <property type="entry name" value="OmpA-like domain"/>
    <property type="match status" value="1"/>
</dbReference>
<proteinExistence type="predicted"/>
<dbReference type="InterPro" id="IPR006664">
    <property type="entry name" value="OMP_bac"/>
</dbReference>
<dbReference type="SUPFAM" id="SSF103088">
    <property type="entry name" value="OmpA-like"/>
    <property type="match status" value="1"/>
</dbReference>
<dbReference type="PANTHER" id="PTHR30329:SF21">
    <property type="entry name" value="LIPOPROTEIN YIAD-RELATED"/>
    <property type="match status" value="1"/>
</dbReference>
<keyword evidence="5" id="KW-1133">Transmembrane helix</keyword>
<dbReference type="RefSeq" id="WP_110307787.1">
    <property type="nucleotide sequence ID" value="NZ_QJHK01000016.1"/>
</dbReference>
<evidence type="ECO:0000256" key="4">
    <source>
        <dbReference type="PROSITE-ProRule" id="PRU00473"/>
    </source>
</evidence>
<evidence type="ECO:0000256" key="5">
    <source>
        <dbReference type="SAM" id="Phobius"/>
    </source>
</evidence>
<keyword evidence="8" id="KW-1185">Reference proteome</keyword>
<dbReference type="OrthoDB" id="9763897at2"/>
<evidence type="ECO:0000313" key="7">
    <source>
        <dbReference type="EMBL" id="PXY39698.1"/>
    </source>
</evidence>
<dbReference type="GO" id="GO:0009279">
    <property type="term" value="C:cell outer membrane"/>
    <property type="evidence" value="ECO:0007669"/>
    <property type="project" value="UniProtKB-SubCell"/>
</dbReference>
<evidence type="ECO:0000259" key="6">
    <source>
        <dbReference type="PROSITE" id="PS51123"/>
    </source>
</evidence>
<dbReference type="AlphaFoldDB" id="A0A2V4BL43"/>
<evidence type="ECO:0000313" key="8">
    <source>
        <dbReference type="Proteomes" id="UP000247903"/>
    </source>
</evidence>
<dbReference type="Proteomes" id="UP000247903">
    <property type="component" value="Unassembled WGS sequence"/>
</dbReference>
<dbReference type="PRINTS" id="PR01021">
    <property type="entry name" value="OMPADOMAIN"/>
</dbReference>
<dbReference type="PROSITE" id="PS51123">
    <property type="entry name" value="OMPA_2"/>
    <property type="match status" value="1"/>
</dbReference>
<keyword evidence="2 4" id="KW-0472">Membrane</keyword>
<gene>
    <name evidence="7" type="ORF">DMB65_16870</name>
</gene>
<dbReference type="PANTHER" id="PTHR30329">
    <property type="entry name" value="STATOR ELEMENT OF FLAGELLAR MOTOR COMPLEX"/>
    <property type="match status" value="1"/>
</dbReference>
<feature type="domain" description="OmpA-like" evidence="6">
    <location>
        <begin position="488"/>
        <end position="604"/>
    </location>
</feature>
<sequence length="604" mass="66021">MGKILRTEKLTTFSELIIVIAGIGAILGGVYYLSPGIKTAVSKQLNGIDLNQTDVNNVTNAEKIALPTTELSSEVAGKPLVRIAGYAWNAQSGIIVSNGGPKTTKGSLMEKNGVNLEIIRQDWLSELRNMQMKFIEEFDKGEAFPTSDKSAFAVMIMGDGAPFYISSVQKSLDEKYGKDKYHLQVMGVVGMSYGEDKLIGPPNWKSDPKSMKGAVISAVLGDGDWVTTVNYCFANGLKVNPDPATYDAEAVNIYPSENDDYIKSAEELIKSQTTGWTVTLKEVVNGKLTGKSVNRKIDGCATWTPGDKTVFDKLSGFVDIVSTKEFNNQMPTALIGVKEWAVKNPEIVSNILKSALTASNQMKNYEDWKVRASQAISDTYKMETPEYWYKMFKGEQGTKGGLTYNMGGSKVFNYADAMQYFGLSDGVNRYKSVYNQVSGYLTELNPFGFNENVGAVVPYDQAVNLFFLKNINDIESTSADKADYSSQATEVVASGEWKINFNTGSAEISNSSGKEVEKIYNLLVQAENTKLTVVGHTDNVGNASSNLALSKSRAEAVVNYLKQKGIPASRFQMVDGKGQNEPIANNNSESGKALNRRVVITFLK</sequence>
<reference evidence="7 8" key="1">
    <citation type="submission" date="2018-05" db="EMBL/GenBank/DDBJ databases">
        <title>Flavobacterium sp. strain IMCC34759, incomplete genome.</title>
        <authorList>
            <person name="Joung Y."/>
            <person name="Cho J."/>
        </authorList>
    </citation>
    <scope>NUCLEOTIDE SEQUENCE [LARGE SCALE GENOMIC DNA]</scope>
    <source>
        <strain evidence="7 8">IMCC34759</strain>
    </source>
</reference>
<evidence type="ECO:0000256" key="1">
    <source>
        <dbReference type="ARBA" id="ARBA00004442"/>
    </source>
</evidence>
<name>A0A2V4BL43_9FLAO</name>
<keyword evidence="3" id="KW-0998">Cell outer membrane</keyword>
<comment type="subcellular location">
    <subcellularLocation>
        <location evidence="1">Cell outer membrane</location>
    </subcellularLocation>
</comment>
<evidence type="ECO:0000256" key="2">
    <source>
        <dbReference type="ARBA" id="ARBA00023136"/>
    </source>
</evidence>
<dbReference type="InterPro" id="IPR006665">
    <property type="entry name" value="OmpA-like"/>
</dbReference>
<dbReference type="InterPro" id="IPR036737">
    <property type="entry name" value="OmpA-like_sf"/>
</dbReference>
<protein>
    <recommendedName>
        <fullName evidence="6">OmpA-like domain-containing protein</fullName>
    </recommendedName>
</protein>
<organism evidence="7 8">
    <name type="scientific">Flavobacterium cheongpyeongense</name>
    <dbReference type="NCBI Taxonomy" id="2212651"/>
    <lineage>
        <taxon>Bacteria</taxon>
        <taxon>Pseudomonadati</taxon>
        <taxon>Bacteroidota</taxon>
        <taxon>Flavobacteriia</taxon>
        <taxon>Flavobacteriales</taxon>
        <taxon>Flavobacteriaceae</taxon>
        <taxon>Flavobacterium</taxon>
    </lineage>
</organism>